<dbReference type="InterPro" id="IPR036397">
    <property type="entry name" value="RNaseH_sf"/>
</dbReference>
<dbReference type="GO" id="GO:0003676">
    <property type="term" value="F:nucleic acid binding"/>
    <property type="evidence" value="ECO:0007669"/>
    <property type="project" value="InterPro"/>
</dbReference>
<accession>A0A0C2IIZ1</accession>
<protein>
    <submittedName>
        <fullName evidence="1">Uncharacterized protein</fullName>
    </submittedName>
</protein>
<proteinExistence type="predicted"/>
<keyword evidence="2" id="KW-1185">Reference proteome</keyword>
<evidence type="ECO:0000313" key="2">
    <source>
        <dbReference type="Proteomes" id="UP000031668"/>
    </source>
</evidence>
<comment type="caution">
    <text evidence="1">The sequence shown here is derived from an EMBL/GenBank/DDBJ whole genome shotgun (WGS) entry which is preliminary data.</text>
</comment>
<name>A0A0C2IIZ1_THEKT</name>
<dbReference type="AlphaFoldDB" id="A0A0C2IIZ1"/>
<evidence type="ECO:0000313" key="1">
    <source>
        <dbReference type="EMBL" id="KII65314.1"/>
    </source>
</evidence>
<dbReference type="EMBL" id="JWZT01003910">
    <property type="protein sequence ID" value="KII65314.1"/>
    <property type="molecule type" value="Genomic_DNA"/>
</dbReference>
<organism evidence="1 2">
    <name type="scientific">Thelohanellus kitauei</name>
    <name type="common">Myxosporean</name>
    <dbReference type="NCBI Taxonomy" id="669202"/>
    <lineage>
        <taxon>Eukaryota</taxon>
        <taxon>Metazoa</taxon>
        <taxon>Cnidaria</taxon>
        <taxon>Myxozoa</taxon>
        <taxon>Myxosporea</taxon>
        <taxon>Bivalvulida</taxon>
        <taxon>Platysporina</taxon>
        <taxon>Myxobolidae</taxon>
        <taxon>Thelohanellus</taxon>
    </lineage>
</organism>
<dbReference type="Proteomes" id="UP000031668">
    <property type="component" value="Unassembled WGS sequence"/>
</dbReference>
<dbReference type="Gene3D" id="3.30.420.10">
    <property type="entry name" value="Ribonuclease H-like superfamily/Ribonuclease H"/>
    <property type="match status" value="1"/>
</dbReference>
<reference evidence="1 2" key="1">
    <citation type="journal article" date="2014" name="Genome Biol. Evol.">
        <title>The genome of the myxosporean Thelohanellus kitauei shows adaptations to nutrient acquisition within its fish host.</title>
        <authorList>
            <person name="Yang Y."/>
            <person name="Xiong J."/>
            <person name="Zhou Z."/>
            <person name="Huo F."/>
            <person name="Miao W."/>
            <person name="Ran C."/>
            <person name="Liu Y."/>
            <person name="Zhang J."/>
            <person name="Feng J."/>
            <person name="Wang M."/>
            <person name="Wang M."/>
            <person name="Wang L."/>
            <person name="Yao B."/>
        </authorList>
    </citation>
    <scope>NUCLEOTIDE SEQUENCE [LARGE SCALE GENOMIC DNA]</scope>
    <source>
        <strain evidence="1">Wuqing</strain>
    </source>
</reference>
<gene>
    <name evidence="1" type="ORF">RF11_02734</name>
</gene>
<sequence>MPAGCSLESWWLVTVFLKAMSDIDLSSRILDKNLKDVRDAVEIIRSTILDRILKSQNLQFGHSCQKRDLLAIIIDLRVTSREIVAAVEREVHRVKAFSSEFIYVFGVPKTLHTDHEANFKSNLMRNFATCLTLGRPEQRLTIHNRAALTKDLTKHWSI</sequence>